<comment type="caution">
    <text evidence="2">The sequence shown here is derived from an EMBL/GenBank/DDBJ whole genome shotgun (WGS) entry which is preliminary data.</text>
</comment>
<protein>
    <recommendedName>
        <fullName evidence="1">PB1 domain-containing protein</fullName>
    </recommendedName>
</protein>
<proteinExistence type="predicted"/>
<dbReference type="SMART" id="SM00666">
    <property type="entry name" value="PB1"/>
    <property type="match status" value="1"/>
</dbReference>
<name>A0ABD3RL94_9LAMI</name>
<gene>
    <name evidence="2" type="ORF">ACJIZ3_015012</name>
</gene>
<sequence length="258" mass="28424">MEKQTSNLTINNGSKVKLLCSYGGKIQPRPTDHQLTYVGGDTKILAVDRTVKFSEIAFKLNSLCNRNGNFEISVKYQLPGEDLDALVSLIDDEDVEHMMLEYDRMQKISAKPSRLRLFVFDISGPLPVKSGVKEPGLGTNSNPDYLFGFDKEYNPSVGPPPLDLLQIPGMVLPENYAWLPRDGVERVTGRVNNVSLNGANGGGYQTGHFVYGMVAGMGPGNPEQAVYNFVPVMPLVPEQRMMVPTGNNLEVKVNQSNF</sequence>
<dbReference type="InterPro" id="IPR053198">
    <property type="entry name" value="Gynoecium_Dev_Regulator"/>
</dbReference>
<dbReference type="Proteomes" id="UP001634393">
    <property type="component" value="Unassembled WGS sequence"/>
</dbReference>
<dbReference type="InterPro" id="IPR000270">
    <property type="entry name" value="PB1_dom"/>
</dbReference>
<dbReference type="Pfam" id="PF00564">
    <property type="entry name" value="PB1"/>
    <property type="match status" value="1"/>
</dbReference>
<accession>A0ABD3RL94</accession>
<dbReference type="EMBL" id="JBJXBP010000008">
    <property type="protein sequence ID" value="KAL3813744.1"/>
    <property type="molecule type" value="Genomic_DNA"/>
</dbReference>
<reference evidence="2 3" key="1">
    <citation type="submission" date="2024-12" db="EMBL/GenBank/DDBJ databases">
        <title>The unique morphological basis and parallel evolutionary history of personate flowers in Penstemon.</title>
        <authorList>
            <person name="Depatie T.H."/>
            <person name="Wessinger C.A."/>
        </authorList>
    </citation>
    <scope>NUCLEOTIDE SEQUENCE [LARGE SCALE GENOMIC DNA]</scope>
    <source>
        <strain evidence="2">WTNN_2</strain>
        <tissue evidence="2">Leaf</tissue>
    </source>
</reference>
<evidence type="ECO:0000259" key="1">
    <source>
        <dbReference type="SMART" id="SM00666"/>
    </source>
</evidence>
<dbReference type="AlphaFoldDB" id="A0ABD3RL94"/>
<dbReference type="PANTHER" id="PTHR31066:SF60">
    <property type="entry name" value="PB1 DOMAIN-CONTAINING PROTEIN"/>
    <property type="match status" value="1"/>
</dbReference>
<dbReference type="Gene3D" id="3.10.20.90">
    <property type="entry name" value="Phosphatidylinositol 3-kinase Catalytic Subunit, Chain A, domain 1"/>
    <property type="match status" value="1"/>
</dbReference>
<dbReference type="CDD" id="cd06410">
    <property type="entry name" value="PB1_UP2"/>
    <property type="match status" value="1"/>
</dbReference>
<organism evidence="2 3">
    <name type="scientific">Penstemon smallii</name>
    <dbReference type="NCBI Taxonomy" id="265156"/>
    <lineage>
        <taxon>Eukaryota</taxon>
        <taxon>Viridiplantae</taxon>
        <taxon>Streptophyta</taxon>
        <taxon>Embryophyta</taxon>
        <taxon>Tracheophyta</taxon>
        <taxon>Spermatophyta</taxon>
        <taxon>Magnoliopsida</taxon>
        <taxon>eudicotyledons</taxon>
        <taxon>Gunneridae</taxon>
        <taxon>Pentapetalae</taxon>
        <taxon>asterids</taxon>
        <taxon>lamiids</taxon>
        <taxon>Lamiales</taxon>
        <taxon>Plantaginaceae</taxon>
        <taxon>Cheloneae</taxon>
        <taxon>Penstemon</taxon>
    </lineage>
</organism>
<keyword evidence="3" id="KW-1185">Reference proteome</keyword>
<evidence type="ECO:0000313" key="3">
    <source>
        <dbReference type="Proteomes" id="UP001634393"/>
    </source>
</evidence>
<dbReference type="SUPFAM" id="SSF54277">
    <property type="entry name" value="CAD &amp; PB1 domains"/>
    <property type="match status" value="1"/>
</dbReference>
<evidence type="ECO:0000313" key="2">
    <source>
        <dbReference type="EMBL" id="KAL3813744.1"/>
    </source>
</evidence>
<feature type="domain" description="PB1" evidence="1">
    <location>
        <begin position="30"/>
        <end position="122"/>
    </location>
</feature>
<dbReference type="PANTHER" id="PTHR31066">
    <property type="entry name" value="OS05G0427100 PROTEIN-RELATED"/>
    <property type="match status" value="1"/>
</dbReference>